<sequence length="80" mass="8831">MVISRLVLRASSPSNRAAVVSPDRATTPLSVCTLRRSISIVVICASTTVLRNPYCTIRLYKVFVLLIGSSSSSYHYPRRC</sequence>
<accession>A0A1B6Q3K9</accession>
<reference evidence="2" key="2">
    <citation type="journal article" date="2018" name="Plant J.">
        <title>The Sorghum bicolor reference genome: improved assembly, gene annotations, a transcriptome atlas, and signatures of genome organization.</title>
        <authorList>
            <person name="McCormick R.F."/>
            <person name="Truong S.K."/>
            <person name="Sreedasyam A."/>
            <person name="Jenkins J."/>
            <person name="Shu S."/>
            <person name="Sims D."/>
            <person name="Kennedy M."/>
            <person name="Amirebrahimi M."/>
            <person name="Weers B.D."/>
            <person name="McKinley B."/>
            <person name="Mattison A."/>
            <person name="Morishige D.T."/>
            <person name="Grimwood J."/>
            <person name="Schmutz J."/>
            <person name="Mullet J.E."/>
        </authorList>
    </citation>
    <scope>NUCLEOTIDE SEQUENCE [LARGE SCALE GENOMIC DNA]</scope>
    <source>
        <strain evidence="2">cv. BTx623</strain>
    </source>
</reference>
<dbReference type="InParanoid" id="A0A1B6Q3K9"/>
<name>A0A1B6Q3K9_SORBI</name>
<gene>
    <name evidence="1" type="ORF">SORBI_3003G161900</name>
</gene>
<evidence type="ECO:0000313" key="2">
    <source>
        <dbReference type="Proteomes" id="UP000000768"/>
    </source>
</evidence>
<evidence type="ECO:0000313" key="1">
    <source>
        <dbReference type="EMBL" id="KXG32494.1"/>
    </source>
</evidence>
<dbReference type="Proteomes" id="UP000000768">
    <property type="component" value="Chromosome 3"/>
</dbReference>
<organism evidence="1 2">
    <name type="scientific">Sorghum bicolor</name>
    <name type="common">Sorghum</name>
    <name type="synonym">Sorghum vulgare</name>
    <dbReference type="NCBI Taxonomy" id="4558"/>
    <lineage>
        <taxon>Eukaryota</taxon>
        <taxon>Viridiplantae</taxon>
        <taxon>Streptophyta</taxon>
        <taxon>Embryophyta</taxon>
        <taxon>Tracheophyta</taxon>
        <taxon>Spermatophyta</taxon>
        <taxon>Magnoliopsida</taxon>
        <taxon>Liliopsida</taxon>
        <taxon>Poales</taxon>
        <taxon>Poaceae</taxon>
        <taxon>PACMAD clade</taxon>
        <taxon>Panicoideae</taxon>
        <taxon>Andropogonodae</taxon>
        <taxon>Andropogoneae</taxon>
        <taxon>Sorghinae</taxon>
        <taxon>Sorghum</taxon>
    </lineage>
</organism>
<proteinExistence type="predicted"/>
<dbReference type="EMBL" id="CM000762">
    <property type="protein sequence ID" value="KXG32494.1"/>
    <property type="molecule type" value="Genomic_DNA"/>
</dbReference>
<keyword evidence="2" id="KW-1185">Reference proteome</keyword>
<dbReference type="Gramene" id="KXG32494">
    <property type="protein sequence ID" value="KXG32494"/>
    <property type="gene ID" value="SORBI_3003G161900"/>
</dbReference>
<reference evidence="1 2" key="1">
    <citation type="journal article" date="2009" name="Nature">
        <title>The Sorghum bicolor genome and the diversification of grasses.</title>
        <authorList>
            <person name="Paterson A.H."/>
            <person name="Bowers J.E."/>
            <person name="Bruggmann R."/>
            <person name="Dubchak I."/>
            <person name="Grimwood J."/>
            <person name="Gundlach H."/>
            <person name="Haberer G."/>
            <person name="Hellsten U."/>
            <person name="Mitros T."/>
            <person name="Poliakov A."/>
            <person name="Schmutz J."/>
            <person name="Spannagl M."/>
            <person name="Tang H."/>
            <person name="Wang X."/>
            <person name="Wicker T."/>
            <person name="Bharti A.K."/>
            <person name="Chapman J."/>
            <person name="Feltus F.A."/>
            <person name="Gowik U."/>
            <person name="Grigoriev I.V."/>
            <person name="Lyons E."/>
            <person name="Maher C.A."/>
            <person name="Martis M."/>
            <person name="Narechania A."/>
            <person name="Otillar R.P."/>
            <person name="Penning B.W."/>
            <person name="Salamov A.A."/>
            <person name="Wang Y."/>
            <person name="Zhang L."/>
            <person name="Carpita N.C."/>
            <person name="Freeling M."/>
            <person name="Gingle A.R."/>
            <person name="Hash C.T."/>
            <person name="Keller B."/>
            <person name="Klein P."/>
            <person name="Kresovich S."/>
            <person name="McCann M.C."/>
            <person name="Ming R."/>
            <person name="Peterson D.G."/>
            <person name="Mehboob-ur-Rahman"/>
            <person name="Ware D."/>
            <person name="Westhoff P."/>
            <person name="Mayer K.F."/>
            <person name="Messing J."/>
            <person name="Rokhsar D.S."/>
        </authorList>
    </citation>
    <scope>NUCLEOTIDE SEQUENCE [LARGE SCALE GENOMIC DNA]</scope>
    <source>
        <strain evidence="2">cv. BTx623</strain>
    </source>
</reference>
<protein>
    <submittedName>
        <fullName evidence="1">Uncharacterized protein</fullName>
    </submittedName>
</protein>
<dbReference type="AlphaFoldDB" id="A0A1B6Q3K9"/>